<dbReference type="SUPFAM" id="SSF51735">
    <property type="entry name" value="NAD(P)-binding Rossmann-fold domains"/>
    <property type="match status" value="1"/>
</dbReference>
<dbReference type="PANTHER" id="PTHR22604">
    <property type="entry name" value="OXIDOREDUCTASES"/>
    <property type="match status" value="1"/>
</dbReference>
<dbReference type="PANTHER" id="PTHR22604:SF105">
    <property type="entry name" value="TRANS-1,2-DIHYDROBENZENE-1,2-DIOL DEHYDROGENASE"/>
    <property type="match status" value="1"/>
</dbReference>
<evidence type="ECO:0000259" key="5">
    <source>
        <dbReference type="Pfam" id="PF22725"/>
    </source>
</evidence>
<dbReference type="EMBL" id="JBIAFJ010000009">
    <property type="protein sequence ID" value="MFE9170557.1"/>
    <property type="molecule type" value="Genomic_DNA"/>
</dbReference>
<gene>
    <name evidence="6" type="ORF">ACFYNZ_13685</name>
</gene>
<feature type="signal peptide" evidence="3">
    <location>
        <begin position="1"/>
        <end position="23"/>
    </location>
</feature>
<keyword evidence="3" id="KW-0732">Signal</keyword>
<sequence length="340" mass="36969">MSKVRWGLLVTGGYANVAVAANAASETTEFTAVATGDAEEARQYAGTHGIPRSFGSFEELLACEDVDAVFVALHPVDHVEWTVKALRAGKHVMCEKPLGLTVEDVERVFDEAEAAGRRCIEGVMFRHHPQTRLARRLVDEGRIGDLMYVYAACTAAVPPDYFRRDRALGGGAMLDLGVFALSAIRCFAGNPTRVYAEEVRRGPGAADHGFTASLRLPGDVLGQFVVGQDIARGDFLHVVGTKGRVVVRRPWFGGTDPVELDLQGPVPLLESRKEYFPVDPEGAYRLDEMFHISRIQFDEVSTAIAKDTELPFGREEAVDQARAVAALLRSSATAQPVDLA</sequence>
<dbReference type="InterPro" id="IPR055170">
    <property type="entry name" value="GFO_IDH_MocA-like_dom"/>
</dbReference>
<organism evidence="6 7">
    <name type="scientific">Streptomyces kebangsaanensis</name>
    <dbReference type="NCBI Taxonomy" id="864058"/>
    <lineage>
        <taxon>Bacteria</taxon>
        <taxon>Bacillati</taxon>
        <taxon>Actinomycetota</taxon>
        <taxon>Actinomycetes</taxon>
        <taxon>Kitasatosporales</taxon>
        <taxon>Streptomycetaceae</taxon>
        <taxon>Streptomyces</taxon>
    </lineage>
</organism>
<comment type="similarity">
    <text evidence="1">Belongs to the Gfo/Idh/MocA family.</text>
</comment>
<evidence type="ECO:0000256" key="3">
    <source>
        <dbReference type="SAM" id="SignalP"/>
    </source>
</evidence>
<feature type="chain" id="PRO_5046480666" evidence="3">
    <location>
        <begin position="24"/>
        <end position="340"/>
    </location>
</feature>
<keyword evidence="2" id="KW-0560">Oxidoreductase</keyword>
<dbReference type="RefSeq" id="WP_073948240.1">
    <property type="nucleotide sequence ID" value="NZ_JBIAFJ010000009.1"/>
</dbReference>
<evidence type="ECO:0000259" key="4">
    <source>
        <dbReference type="Pfam" id="PF01408"/>
    </source>
</evidence>
<dbReference type="InterPro" id="IPR050984">
    <property type="entry name" value="Gfo/Idh/MocA_domain"/>
</dbReference>
<evidence type="ECO:0000313" key="7">
    <source>
        <dbReference type="Proteomes" id="UP001601197"/>
    </source>
</evidence>
<protein>
    <submittedName>
        <fullName evidence="6">Gfo/Idh/MocA family protein</fullName>
    </submittedName>
</protein>
<dbReference type="InterPro" id="IPR036291">
    <property type="entry name" value="NAD(P)-bd_dom_sf"/>
</dbReference>
<feature type="domain" description="Gfo/Idh/MocA-like oxidoreductase N-terminal" evidence="4">
    <location>
        <begin position="11"/>
        <end position="121"/>
    </location>
</feature>
<name>A0ABW6KRP8_9ACTN</name>
<dbReference type="Pfam" id="PF01408">
    <property type="entry name" value="GFO_IDH_MocA"/>
    <property type="match status" value="1"/>
</dbReference>
<dbReference type="Proteomes" id="UP001601197">
    <property type="component" value="Unassembled WGS sequence"/>
</dbReference>
<dbReference type="InterPro" id="IPR000683">
    <property type="entry name" value="Gfo/Idh/MocA-like_OxRdtase_N"/>
</dbReference>
<feature type="domain" description="GFO/IDH/MocA-like oxidoreductase" evidence="5">
    <location>
        <begin position="132"/>
        <end position="245"/>
    </location>
</feature>
<dbReference type="SUPFAM" id="SSF55347">
    <property type="entry name" value="Glyceraldehyde-3-phosphate dehydrogenase-like, C-terminal domain"/>
    <property type="match status" value="1"/>
</dbReference>
<keyword evidence="7" id="KW-1185">Reference proteome</keyword>
<evidence type="ECO:0000313" key="6">
    <source>
        <dbReference type="EMBL" id="MFE9170557.1"/>
    </source>
</evidence>
<proteinExistence type="inferred from homology"/>
<dbReference type="Gene3D" id="3.30.360.10">
    <property type="entry name" value="Dihydrodipicolinate Reductase, domain 2"/>
    <property type="match status" value="1"/>
</dbReference>
<comment type="caution">
    <text evidence="6">The sequence shown here is derived from an EMBL/GenBank/DDBJ whole genome shotgun (WGS) entry which is preliminary data.</text>
</comment>
<dbReference type="Pfam" id="PF22725">
    <property type="entry name" value="GFO_IDH_MocA_C3"/>
    <property type="match status" value="1"/>
</dbReference>
<evidence type="ECO:0000256" key="2">
    <source>
        <dbReference type="ARBA" id="ARBA00023002"/>
    </source>
</evidence>
<accession>A0ABW6KRP8</accession>
<reference evidence="6 7" key="1">
    <citation type="submission" date="2024-10" db="EMBL/GenBank/DDBJ databases">
        <title>The Natural Products Discovery Center: Release of the First 8490 Sequenced Strains for Exploring Actinobacteria Biosynthetic Diversity.</title>
        <authorList>
            <person name="Kalkreuter E."/>
            <person name="Kautsar S.A."/>
            <person name="Yang D."/>
            <person name="Bader C.D."/>
            <person name="Teijaro C.N."/>
            <person name="Fluegel L."/>
            <person name="Davis C.M."/>
            <person name="Simpson J.R."/>
            <person name="Lauterbach L."/>
            <person name="Steele A.D."/>
            <person name="Gui C."/>
            <person name="Meng S."/>
            <person name="Li G."/>
            <person name="Viehrig K."/>
            <person name="Ye F."/>
            <person name="Su P."/>
            <person name="Kiefer A.F."/>
            <person name="Nichols A."/>
            <person name="Cepeda A.J."/>
            <person name="Yan W."/>
            <person name="Fan B."/>
            <person name="Jiang Y."/>
            <person name="Adhikari A."/>
            <person name="Zheng C.-J."/>
            <person name="Schuster L."/>
            <person name="Cowan T.M."/>
            <person name="Smanski M.J."/>
            <person name="Chevrette M.G."/>
            <person name="De Carvalho L.P.S."/>
            <person name="Shen B."/>
        </authorList>
    </citation>
    <scope>NUCLEOTIDE SEQUENCE [LARGE SCALE GENOMIC DNA]</scope>
    <source>
        <strain evidence="6 7">NPDC007147</strain>
    </source>
</reference>
<evidence type="ECO:0000256" key="1">
    <source>
        <dbReference type="ARBA" id="ARBA00010928"/>
    </source>
</evidence>
<dbReference type="Gene3D" id="3.40.50.720">
    <property type="entry name" value="NAD(P)-binding Rossmann-like Domain"/>
    <property type="match status" value="1"/>
</dbReference>